<sequence length="78" mass="8555">MSKDGRRARNFRNAIKMAAAVSQHGEVSGHADSHVAAVDSGVLITFLFCDSAFYATRRCPQTKAVWNSLSGINSRFYC</sequence>
<dbReference type="Proteomes" id="UP001153954">
    <property type="component" value="Unassembled WGS sequence"/>
</dbReference>
<reference evidence="1" key="1">
    <citation type="submission" date="2022-03" db="EMBL/GenBank/DDBJ databases">
        <authorList>
            <person name="Tunstrom K."/>
        </authorList>
    </citation>
    <scope>NUCLEOTIDE SEQUENCE</scope>
</reference>
<comment type="caution">
    <text evidence="1">The sequence shown here is derived from an EMBL/GenBank/DDBJ whole genome shotgun (WGS) entry which is preliminary data.</text>
</comment>
<organism evidence="1 2">
    <name type="scientific">Euphydryas editha</name>
    <name type="common">Edith's checkerspot</name>
    <dbReference type="NCBI Taxonomy" id="104508"/>
    <lineage>
        <taxon>Eukaryota</taxon>
        <taxon>Metazoa</taxon>
        <taxon>Ecdysozoa</taxon>
        <taxon>Arthropoda</taxon>
        <taxon>Hexapoda</taxon>
        <taxon>Insecta</taxon>
        <taxon>Pterygota</taxon>
        <taxon>Neoptera</taxon>
        <taxon>Endopterygota</taxon>
        <taxon>Lepidoptera</taxon>
        <taxon>Glossata</taxon>
        <taxon>Ditrysia</taxon>
        <taxon>Papilionoidea</taxon>
        <taxon>Nymphalidae</taxon>
        <taxon>Nymphalinae</taxon>
        <taxon>Euphydryas</taxon>
    </lineage>
</organism>
<evidence type="ECO:0000313" key="2">
    <source>
        <dbReference type="Proteomes" id="UP001153954"/>
    </source>
</evidence>
<dbReference type="EMBL" id="CAKOGL010000011">
    <property type="protein sequence ID" value="CAH2092099.1"/>
    <property type="molecule type" value="Genomic_DNA"/>
</dbReference>
<proteinExistence type="predicted"/>
<accession>A0AAU9TZF2</accession>
<evidence type="ECO:0000313" key="1">
    <source>
        <dbReference type="EMBL" id="CAH2092099.1"/>
    </source>
</evidence>
<keyword evidence="2" id="KW-1185">Reference proteome</keyword>
<name>A0AAU9TZF2_EUPED</name>
<gene>
    <name evidence="1" type="ORF">EEDITHA_LOCUS7892</name>
</gene>
<dbReference type="AlphaFoldDB" id="A0AAU9TZF2"/>
<protein>
    <submittedName>
        <fullName evidence="1">Uncharacterized protein</fullName>
    </submittedName>
</protein>